<dbReference type="RefSeq" id="WP_199700979.1">
    <property type="nucleotide sequence ID" value="NZ_JAEMNV010000001.1"/>
</dbReference>
<dbReference type="EMBL" id="JAEMNV010000001">
    <property type="protein sequence ID" value="MBJ8337362.1"/>
    <property type="molecule type" value="Genomic_DNA"/>
</dbReference>
<evidence type="ECO:0008006" key="3">
    <source>
        <dbReference type="Google" id="ProtNLM"/>
    </source>
</evidence>
<reference evidence="1" key="1">
    <citation type="submission" date="2020-12" db="EMBL/GenBank/DDBJ databases">
        <title>Antrihabitans popcorni sp. nov. and Antrihabitans auranticaus sp. nov., isolated from a larva cave.</title>
        <authorList>
            <person name="Lee S.D."/>
            <person name="Kim I.S."/>
        </authorList>
    </citation>
    <scope>NUCLEOTIDE SEQUENCE</scope>
    <source>
        <strain evidence="1">YC3-6</strain>
    </source>
</reference>
<comment type="caution">
    <text evidence="1">The sequence shown here is derived from an EMBL/GenBank/DDBJ whole genome shotgun (WGS) entry which is preliminary data.</text>
</comment>
<dbReference type="InterPro" id="IPR027417">
    <property type="entry name" value="P-loop_NTPase"/>
</dbReference>
<evidence type="ECO:0000313" key="1">
    <source>
        <dbReference type="EMBL" id="MBJ8337362.1"/>
    </source>
</evidence>
<dbReference type="Gene3D" id="3.40.50.300">
    <property type="entry name" value="P-loop containing nucleotide triphosphate hydrolases"/>
    <property type="match status" value="1"/>
</dbReference>
<proteinExistence type="predicted"/>
<dbReference type="Proteomes" id="UP000655868">
    <property type="component" value="Unassembled WGS sequence"/>
</dbReference>
<organism evidence="1 2">
    <name type="scientific">Antrihabitans stalagmiti</name>
    <dbReference type="NCBI Taxonomy" id="2799499"/>
    <lineage>
        <taxon>Bacteria</taxon>
        <taxon>Bacillati</taxon>
        <taxon>Actinomycetota</taxon>
        <taxon>Actinomycetes</taxon>
        <taxon>Mycobacteriales</taxon>
        <taxon>Nocardiaceae</taxon>
        <taxon>Antrihabitans</taxon>
    </lineage>
</organism>
<keyword evidence="2" id="KW-1185">Reference proteome</keyword>
<accession>A0A934NLF7</accession>
<gene>
    <name evidence="1" type="ORF">JGU71_00555</name>
</gene>
<evidence type="ECO:0000313" key="2">
    <source>
        <dbReference type="Proteomes" id="UP000655868"/>
    </source>
</evidence>
<protein>
    <recommendedName>
        <fullName evidence="3">Uridine kinase</fullName>
    </recommendedName>
</protein>
<name>A0A934NLF7_9NOCA</name>
<sequence length="209" mass="23256">MPTYVPITAAGLTGLLTDRILAARNRIVVAVVGADAADPVPFAHIVSRALRDRGRPASVVSLHDYVRPASIRLEYGRSDEMSYRTLWFDYDALAREVVDSLRTQGRWLPALWDEKTDRSARATVETATDNTVVIVAGPMLLGRGLAFDLTVRLQLGEGALRRATAPEHLWTVDALLAHDRLVAEIPDIDVRWDHRDRPAVAERGDYQPR</sequence>
<dbReference type="AlphaFoldDB" id="A0A934NLF7"/>